<dbReference type="Gene3D" id="3.40.395.10">
    <property type="entry name" value="Adenoviral Proteinase, Chain A"/>
    <property type="match status" value="1"/>
</dbReference>
<evidence type="ECO:0000256" key="2">
    <source>
        <dbReference type="ARBA" id="ARBA00022670"/>
    </source>
</evidence>
<gene>
    <name evidence="7" type="ORF">SORBI_3010G223800</name>
</gene>
<protein>
    <recommendedName>
        <fullName evidence="6">Ubiquitin-like protease family profile domain-containing protein</fullName>
    </recommendedName>
</protein>
<feature type="compositionally biased region" description="Polar residues" evidence="5">
    <location>
        <begin position="219"/>
        <end position="228"/>
    </location>
</feature>
<dbReference type="PROSITE" id="PS50600">
    <property type="entry name" value="ULP_PROTEASE"/>
    <property type="match status" value="1"/>
</dbReference>
<dbReference type="Gramene" id="KXG20582">
    <property type="protein sequence ID" value="KXG20582"/>
    <property type="gene ID" value="SORBI_3010G223800"/>
</dbReference>
<dbReference type="GO" id="GO:0016926">
    <property type="term" value="P:protein desumoylation"/>
    <property type="evidence" value="ECO:0000318"/>
    <property type="project" value="GO_Central"/>
</dbReference>
<dbReference type="Pfam" id="PF02902">
    <property type="entry name" value="Peptidase_C48"/>
    <property type="match status" value="1"/>
</dbReference>
<keyword evidence="8" id="KW-1185">Reference proteome</keyword>
<name>A0A194YKV9_SORBI</name>
<evidence type="ECO:0000256" key="5">
    <source>
        <dbReference type="SAM" id="MobiDB-lite"/>
    </source>
</evidence>
<keyword evidence="2" id="KW-0645">Protease</keyword>
<evidence type="ECO:0000256" key="3">
    <source>
        <dbReference type="ARBA" id="ARBA00022801"/>
    </source>
</evidence>
<dbReference type="GO" id="GO:0005634">
    <property type="term" value="C:nucleus"/>
    <property type="evidence" value="ECO:0000318"/>
    <property type="project" value="GO_Central"/>
</dbReference>
<dbReference type="PANTHER" id="PTHR12606">
    <property type="entry name" value="SENTRIN/SUMO-SPECIFIC PROTEASE"/>
    <property type="match status" value="1"/>
</dbReference>
<dbReference type="PANTHER" id="PTHR12606:SF141">
    <property type="entry name" value="GH15225P-RELATED"/>
    <property type="match status" value="1"/>
</dbReference>
<sequence>MSPMGGLGCSAQQVLDRGEKIELLVNKTENMRSQDYLSATHIKVMQEFVEFCKSKISNQDNNLSHHLKKNLNTVKEDRTDSYNFKEKLILYFGDYLPAKVINELCALVHDNSYGKCTFCAMPTESLVLSVLQILVDAGSKIGEIADKNAHVFANKISNPTKDDHDEADTTMHKSAKGNTHTSMVFHSGRIDKENFISSREATHNNGAAHPDKNECMNKSPPTDTQNQTKTKDAFDNLMVKVKNIISVLDTPIVMNNNSCYRTEFFSQPETFNPMNKRIKLERPISHMSAPASHDHVNVVIDVDEIQNKDFTSHESSRQNAKVSCDQIYNRKNFPSSEIRKKVDTGGVNFVGNKPINMSTKTITIGTPQCSTEATSQFHVTDEERRYYDIFCGLARSQWKCFPAVKFLKTSVTYSSFGESVEPKGLVDNFFIAGCCRKMFEDHHPRRSKKHYFYPHVGGCLLTYNSQYDINVVKNSFHGANSAHKLHLSEKLCFPVWKQEHWFVFIVDLRNKMFVFLDSYYDRDDYFQTCARDSLITSFTECWYEHADVKLDLGNFTIQYPPVPKQENKFDCGIFTIKFMELWDNSVDLRRLFSQSDIPNIRIKLAMKLFFSKSNSVDMSLVRTFYEEGIDPRLCN</sequence>
<reference evidence="7 8" key="1">
    <citation type="journal article" date="2009" name="Nature">
        <title>The Sorghum bicolor genome and the diversification of grasses.</title>
        <authorList>
            <person name="Paterson A.H."/>
            <person name="Bowers J.E."/>
            <person name="Bruggmann R."/>
            <person name="Dubchak I."/>
            <person name="Grimwood J."/>
            <person name="Gundlach H."/>
            <person name="Haberer G."/>
            <person name="Hellsten U."/>
            <person name="Mitros T."/>
            <person name="Poliakov A."/>
            <person name="Schmutz J."/>
            <person name="Spannagl M."/>
            <person name="Tang H."/>
            <person name="Wang X."/>
            <person name="Wicker T."/>
            <person name="Bharti A.K."/>
            <person name="Chapman J."/>
            <person name="Feltus F.A."/>
            <person name="Gowik U."/>
            <person name="Grigoriev I.V."/>
            <person name="Lyons E."/>
            <person name="Maher C.A."/>
            <person name="Martis M."/>
            <person name="Narechania A."/>
            <person name="Otillar R.P."/>
            <person name="Penning B.W."/>
            <person name="Salamov A.A."/>
            <person name="Wang Y."/>
            <person name="Zhang L."/>
            <person name="Carpita N.C."/>
            <person name="Freeling M."/>
            <person name="Gingle A.R."/>
            <person name="Hash C.T."/>
            <person name="Keller B."/>
            <person name="Klein P."/>
            <person name="Kresovich S."/>
            <person name="McCann M.C."/>
            <person name="Ming R."/>
            <person name="Peterson D.G."/>
            <person name="Mehboob-ur-Rahman"/>
            <person name="Ware D."/>
            <person name="Westhoff P."/>
            <person name="Mayer K.F."/>
            <person name="Messing J."/>
            <person name="Rokhsar D.S."/>
        </authorList>
    </citation>
    <scope>NUCLEOTIDE SEQUENCE [LARGE SCALE GENOMIC DNA]</scope>
    <source>
        <strain evidence="8">cv. BTx623</strain>
    </source>
</reference>
<dbReference type="ExpressionAtlas" id="A0A194YKV9">
    <property type="expression patterns" value="baseline and differential"/>
</dbReference>
<feature type="domain" description="Ubiquitin-like protease family profile" evidence="6">
    <location>
        <begin position="409"/>
        <end position="582"/>
    </location>
</feature>
<dbReference type="GO" id="GO:0006508">
    <property type="term" value="P:proteolysis"/>
    <property type="evidence" value="ECO:0007669"/>
    <property type="project" value="UniProtKB-KW"/>
</dbReference>
<dbReference type="GO" id="GO:0016929">
    <property type="term" value="F:deSUMOylase activity"/>
    <property type="evidence" value="ECO:0000318"/>
    <property type="project" value="GO_Central"/>
</dbReference>
<accession>A0A194YKV9</accession>
<dbReference type="AlphaFoldDB" id="A0A194YKV9"/>
<evidence type="ECO:0000256" key="4">
    <source>
        <dbReference type="ARBA" id="ARBA00022807"/>
    </source>
</evidence>
<feature type="region of interest" description="Disordered" evidence="5">
    <location>
        <begin position="156"/>
        <end position="175"/>
    </location>
</feature>
<dbReference type="SUPFAM" id="SSF54001">
    <property type="entry name" value="Cysteine proteinases"/>
    <property type="match status" value="1"/>
</dbReference>
<dbReference type="STRING" id="4558.A0A194YKV9"/>
<feature type="region of interest" description="Disordered" evidence="5">
    <location>
        <begin position="203"/>
        <end position="228"/>
    </location>
</feature>
<dbReference type="Proteomes" id="UP000000768">
    <property type="component" value="Chromosome 10"/>
</dbReference>
<evidence type="ECO:0000313" key="7">
    <source>
        <dbReference type="EMBL" id="KXG20582.1"/>
    </source>
</evidence>
<dbReference type="OMA" id="VRYRMRI"/>
<dbReference type="EMBL" id="CM000769">
    <property type="protein sequence ID" value="KXG20582.1"/>
    <property type="molecule type" value="Genomic_DNA"/>
</dbReference>
<keyword evidence="3" id="KW-0378">Hydrolase</keyword>
<comment type="similarity">
    <text evidence="1">Belongs to the peptidase C48 family.</text>
</comment>
<evidence type="ECO:0000256" key="1">
    <source>
        <dbReference type="ARBA" id="ARBA00005234"/>
    </source>
</evidence>
<keyword evidence="4" id="KW-0788">Thiol protease</keyword>
<dbReference type="InterPro" id="IPR003653">
    <property type="entry name" value="Peptidase_C48_C"/>
</dbReference>
<evidence type="ECO:0000259" key="6">
    <source>
        <dbReference type="PROSITE" id="PS50600"/>
    </source>
</evidence>
<feature type="compositionally biased region" description="Basic and acidic residues" evidence="5">
    <location>
        <begin position="160"/>
        <end position="171"/>
    </location>
</feature>
<dbReference type="InParanoid" id="A0A194YKV9"/>
<organism evidence="7 8">
    <name type="scientific">Sorghum bicolor</name>
    <name type="common">Sorghum</name>
    <name type="synonym">Sorghum vulgare</name>
    <dbReference type="NCBI Taxonomy" id="4558"/>
    <lineage>
        <taxon>Eukaryota</taxon>
        <taxon>Viridiplantae</taxon>
        <taxon>Streptophyta</taxon>
        <taxon>Embryophyta</taxon>
        <taxon>Tracheophyta</taxon>
        <taxon>Spermatophyta</taxon>
        <taxon>Magnoliopsida</taxon>
        <taxon>Liliopsida</taxon>
        <taxon>Poales</taxon>
        <taxon>Poaceae</taxon>
        <taxon>PACMAD clade</taxon>
        <taxon>Panicoideae</taxon>
        <taxon>Andropogonodae</taxon>
        <taxon>Andropogoneae</taxon>
        <taxon>Sorghinae</taxon>
        <taxon>Sorghum</taxon>
    </lineage>
</organism>
<reference evidence="8" key="2">
    <citation type="journal article" date="2018" name="Plant J.">
        <title>The Sorghum bicolor reference genome: improved assembly, gene annotations, a transcriptome atlas, and signatures of genome organization.</title>
        <authorList>
            <person name="McCormick R.F."/>
            <person name="Truong S.K."/>
            <person name="Sreedasyam A."/>
            <person name="Jenkins J."/>
            <person name="Shu S."/>
            <person name="Sims D."/>
            <person name="Kennedy M."/>
            <person name="Amirebrahimi M."/>
            <person name="Weers B.D."/>
            <person name="McKinley B."/>
            <person name="Mattison A."/>
            <person name="Morishige D.T."/>
            <person name="Grimwood J."/>
            <person name="Schmutz J."/>
            <person name="Mullet J.E."/>
        </authorList>
    </citation>
    <scope>NUCLEOTIDE SEQUENCE [LARGE SCALE GENOMIC DNA]</scope>
    <source>
        <strain evidence="8">cv. BTx623</strain>
    </source>
</reference>
<evidence type="ECO:0000313" key="8">
    <source>
        <dbReference type="Proteomes" id="UP000000768"/>
    </source>
</evidence>
<proteinExistence type="inferred from homology"/>
<dbReference type="InterPro" id="IPR038765">
    <property type="entry name" value="Papain-like_cys_pep_sf"/>
</dbReference>